<dbReference type="GO" id="GO:0016740">
    <property type="term" value="F:transferase activity"/>
    <property type="evidence" value="ECO:0007669"/>
    <property type="project" value="UniProtKB-KW"/>
</dbReference>
<evidence type="ECO:0000313" key="2">
    <source>
        <dbReference type="EMBL" id="QSS54052.1"/>
    </source>
</evidence>
<reference evidence="2" key="1">
    <citation type="submission" date="2021-01" db="EMBL/GenBank/DDBJ databases">
        <title>Chromosome-level genome assembly of a human fungal pathogen reveals clustering of transcriptionally co-regulated genes.</title>
        <authorList>
            <person name="Voorhies M."/>
            <person name="Cohen S."/>
            <person name="Shea T.P."/>
            <person name="Petrus S."/>
            <person name="Munoz J.F."/>
            <person name="Poplawski S."/>
            <person name="Goldman W.E."/>
            <person name="Michael T."/>
            <person name="Cuomo C.A."/>
            <person name="Sil A."/>
            <person name="Beyhan S."/>
        </authorList>
    </citation>
    <scope>NUCLEOTIDE SEQUENCE</scope>
    <source>
        <strain evidence="2">H88</strain>
    </source>
</reference>
<dbReference type="EMBL" id="CP069104">
    <property type="protein sequence ID" value="QSS54052.1"/>
    <property type="molecule type" value="Genomic_DNA"/>
</dbReference>
<sequence>MGVLCSMSSPPSAITWTSGACPSNTPLSRARQLNQQKPSRRMSSILLLIITTITLPRRRRLTKTVQA</sequence>
<evidence type="ECO:0000313" key="3">
    <source>
        <dbReference type="Proteomes" id="UP000663419"/>
    </source>
</evidence>
<organism evidence="2 3">
    <name type="scientific">Ajellomyces capsulatus (strain H88)</name>
    <name type="common">Darling's disease fungus</name>
    <name type="synonym">Histoplasma capsulatum</name>
    <dbReference type="NCBI Taxonomy" id="544711"/>
    <lineage>
        <taxon>Eukaryota</taxon>
        <taxon>Fungi</taxon>
        <taxon>Dikarya</taxon>
        <taxon>Ascomycota</taxon>
        <taxon>Pezizomycotina</taxon>
        <taxon>Eurotiomycetes</taxon>
        <taxon>Eurotiomycetidae</taxon>
        <taxon>Onygenales</taxon>
        <taxon>Ajellomycetaceae</taxon>
        <taxon>Histoplasma</taxon>
    </lineage>
</organism>
<accession>A0A8A1LPV9</accession>
<name>A0A8A1LPV9_AJEC8</name>
<dbReference type="AlphaFoldDB" id="A0A8A1LPV9"/>
<gene>
    <name evidence="2" type="ORF">I7I53_01495</name>
</gene>
<protein>
    <submittedName>
        <fullName evidence="2">Aminoalcoholphosphotransferase</fullName>
    </submittedName>
</protein>
<evidence type="ECO:0000256" key="1">
    <source>
        <dbReference type="SAM" id="MobiDB-lite"/>
    </source>
</evidence>
<dbReference type="VEuPathDB" id="FungiDB:I7I53_01495"/>
<keyword evidence="2" id="KW-0808">Transferase</keyword>
<feature type="region of interest" description="Disordered" evidence="1">
    <location>
        <begin position="1"/>
        <end position="21"/>
    </location>
</feature>
<proteinExistence type="predicted"/>
<dbReference type="Proteomes" id="UP000663419">
    <property type="component" value="Chromosome 3"/>
</dbReference>